<accession>A0A162C969</accession>
<proteinExistence type="predicted"/>
<protein>
    <recommendedName>
        <fullName evidence="1">Reverse transcriptase domain-containing protein</fullName>
    </recommendedName>
</protein>
<organism evidence="2 3">
    <name type="scientific">Daphnia magna</name>
    <dbReference type="NCBI Taxonomy" id="35525"/>
    <lineage>
        <taxon>Eukaryota</taxon>
        <taxon>Metazoa</taxon>
        <taxon>Ecdysozoa</taxon>
        <taxon>Arthropoda</taxon>
        <taxon>Crustacea</taxon>
        <taxon>Branchiopoda</taxon>
        <taxon>Diplostraca</taxon>
        <taxon>Cladocera</taxon>
        <taxon>Anomopoda</taxon>
        <taxon>Daphniidae</taxon>
        <taxon>Daphnia</taxon>
    </lineage>
</organism>
<dbReference type="EMBL" id="LRGB01001315">
    <property type="protein sequence ID" value="KZS13012.1"/>
    <property type="molecule type" value="Genomic_DNA"/>
</dbReference>
<dbReference type="PANTHER" id="PTHR19446">
    <property type="entry name" value="REVERSE TRANSCRIPTASES"/>
    <property type="match status" value="1"/>
</dbReference>
<evidence type="ECO:0000313" key="2">
    <source>
        <dbReference type="EMBL" id="KZS13012.1"/>
    </source>
</evidence>
<dbReference type="InterPro" id="IPR043502">
    <property type="entry name" value="DNA/RNA_pol_sf"/>
</dbReference>
<name>A0A162C969_9CRUS</name>
<dbReference type="Pfam" id="PF00078">
    <property type="entry name" value="RVT_1"/>
    <property type="match status" value="1"/>
</dbReference>
<reference evidence="2 3" key="1">
    <citation type="submission" date="2016-03" db="EMBL/GenBank/DDBJ databases">
        <title>EvidentialGene: Evidence-directed Construction of Genes on Genomes.</title>
        <authorList>
            <person name="Gilbert D.G."/>
            <person name="Choi J.-H."/>
            <person name="Mockaitis K."/>
            <person name="Colbourne J."/>
            <person name="Pfrender M."/>
        </authorList>
    </citation>
    <scope>NUCLEOTIDE SEQUENCE [LARGE SCALE GENOMIC DNA]</scope>
    <source>
        <strain evidence="2 3">Xinb3</strain>
        <tissue evidence="2">Complete organism</tissue>
    </source>
</reference>
<gene>
    <name evidence="2" type="ORF">APZ42_021949</name>
</gene>
<evidence type="ECO:0000259" key="1">
    <source>
        <dbReference type="PROSITE" id="PS50878"/>
    </source>
</evidence>
<dbReference type="GO" id="GO:0071897">
    <property type="term" value="P:DNA biosynthetic process"/>
    <property type="evidence" value="ECO:0007669"/>
    <property type="project" value="UniProtKB-ARBA"/>
</dbReference>
<dbReference type="OrthoDB" id="10067100at2759"/>
<evidence type="ECO:0000313" key="3">
    <source>
        <dbReference type="Proteomes" id="UP000076858"/>
    </source>
</evidence>
<dbReference type="InterPro" id="IPR000477">
    <property type="entry name" value="RT_dom"/>
</dbReference>
<dbReference type="PROSITE" id="PS50878">
    <property type="entry name" value="RT_POL"/>
    <property type="match status" value="1"/>
</dbReference>
<feature type="domain" description="Reverse transcriptase" evidence="1">
    <location>
        <begin position="1"/>
        <end position="231"/>
    </location>
</feature>
<sequence length="261" mass="28739">MLLDPRITEVASDLGWLSHEQKGFLPGVHGIPEHALLLQTVVEETKTKRKHMSIAWLDMCNAFDSVPHAILNELFTSFRIPEDLRCILVDIYPGNRTDFAVGKEFIRIFPTAGVRQGDALSSPIFNLVSEPPVRAGKSNIDPRFLLFGSLVKTTAYADDIAVVTNSPSENQKIINVYTLTANTLGLQFNAGKCACLVFDKGKPSDAQCTIGDQLIRCLGPDDQETYLGTPIGGKLRFRPPTDLIPNLDKIAASHLAPWQKL</sequence>
<dbReference type="Proteomes" id="UP000076858">
    <property type="component" value="Unassembled WGS sequence"/>
</dbReference>
<keyword evidence="3" id="KW-1185">Reference proteome</keyword>
<dbReference type="CDD" id="cd01650">
    <property type="entry name" value="RT_nLTR_like"/>
    <property type="match status" value="1"/>
</dbReference>
<dbReference type="SUPFAM" id="SSF56672">
    <property type="entry name" value="DNA/RNA polymerases"/>
    <property type="match status" value="1"/>
</dbReference>
<comment type="caution">
    <text evidence="2">The sequence shown here is derived from an EMBL/GenBank/DDBJ whole genome shotgun (WGS) entry which is preliminary data.</text>
</comment>
<dbReference type="AlphaFoldDB" id="A0A162C969"/>